<dbReference type="AlphaFoldDB" id="L7ISF8"/>
<proteinExistence type="predicted"/>
<reference evidence="1" key="1">
    <citation type="journal article" date="2012" name="PLoS Genet.">
        <title>Comparative analysis of the genomes of two field isolates of the rice blast fungus Magnaporthe oryzae.</title>
        <authorList>
            <person name="Xue M."/>
            <person name="Yang J."/>
            <person name="Li Z."/>
            <person name="Hu S."/>
            <person name="Yao N."/>
            <person name="Dean R.A."/>
            <person name="Zhao W."/>
            <person name="Shen M."/>
            <person name="Zhang H."/>
            <person name="Li C."/>
            <person name="Liu L."/>
            <person name="Cao L."/>
            <person name="Xu X."/>
            <person name="Xing Y."/>
            <person name="Hsiang T."/>
            <person name="Zhang Z."/>
            <person name="Xu J.R."/>
            <person name="Peng Y.L."/>
        </authorList>
    </citation>
    <scope>NUCLEOTIDE SEQUENCE [LARGE SCALE GENOMIC DNA]</scope>
    <source>
        <strain evidence="1">P131</strain>
    </source>
</reference>
<gene>
    <name evidence="1" type="ORF">OOW_P131scaffold01469g1</name>
</gene>
<protein>
    <submittedName>
        <fullName evidence="1">Uncharacterized protein</fullName>
    </submittedName>
</protein>
<accession>L7ISF8</accession>
<organism>
    <name type="scientific">Pyricularia oryzae (strain P131)</name>
    <name type="common">Rice blast fungus</name>
    <name type="synonym">Magnaporthe oryzae</name>
    <dbReference type="NCBI Taxonomy" id="1143193"/>
    <lineage>
        <taxon>Eukaryota</taxon>
        <taxon>Fungi</taxon>
        <taxon>Dikarya</taxon>
        <taxon>Ascomycota</taxon>
        <taxon>Pezizomycotina</taxon>
        <taxon>Sordariomycetes</taxon>
        <taxon>Sordariomycetidae</taxon>
        <taxon>Magnaporthales</taxon>
        <taxon>Pyriculariaceae</taxon>
        <taxon>Pyricularia</taxon>
    </lineage>
</organism>
<sequence>MPLYKCSSNFRSKEPASLHFCAAVQFVK</sequence>
<dbReference type="EMBL" id="JH794649">
    <property type="protein sequence ID" value="ELQ58887.1"/>
    <property type="molecule type" value="Genomic_DNA"/>
</dbReference>
<evidence type="ECO:0000313" key="1">
    <source>
        <dbReference type="EMBL" id="ELQ58887.1"/>
    </source>
</evidence>
<name>L7ISF8_PYRO1</name>